<feature type="region of interest" description="Disordered" evidence="3">
    <location>
        <begin position="372"/>
        <end position="408"/>
    </location>
</feature>
<feature type="compositionally biased region" description="Polar residues" evidence="3">
    <location>
        <begin position="651"/>
        <end position="666"/>
    </location>
</feature>
<evidence type="ECO:0000256" key="2">
    <source>
        <dbReference type="PROSITE-ProRule" id="PRU00192"/>
    </source>
</evidence>
<name>A0A9P4W8G5_CURKU</name>
<dbReference type="SMART" id="SM00326">
    <property type="entry name" value="SH3"/>
    <property type="match status" value="1"/>
</dbReference>
<feature type="compositionally biased region" description="Polar residues" evidence="3">
    <location>
        <begin position="302"/>
        <end position="318"/>
    </location>
</feature>
<keyword evidence="4" id="KW-0472">Membrane</keyword>
<dbReference type="Gene3D" id="2.30.30.40">
    <property type="entry name" value="SH3 Domains"/>
    <property type="match status" value="1"/>
</dbReference>
<feature type="region of interest" description="Disordered" evidence="3">
    <location>
        <begin position="1"/>
        <end position="22"/>
    </location>
</feature>
<dbReference type="Proteomes" id="UP000801428">
    <property type="component" value="Unassembled WGS sequence"/>
</dbReference>
<keyword evidence="7" id="KW-1185">Reference proteome</keyword>
<evidence type="ECO:0000313" key="6">
    <source>
        <dbReference type="EMBL" id="KAF2996463.1"/>
    </source>
</evidence>
<feature type="region of interest" description="Disordered" evidence="3">
    <location>
        <begin position="497"/>
        <end position="676"/>
    </location>
</feature>
<accession>A0A9P4W8G5</accession>
<feature type="compositionally biased region" description="Polar residues" evidence="3">
    <location>
        <begin position="338"/>
        <end position="347"/>
    </location>
</feature>
<gene>
    <name evidence="6" type="ORF">E8E13_004445</name>
</gene>
<dbReference type="AlphaFoldDB" id="A0A9P4W8G5"/>
<dbReference type="EMBL" id="SWKU01000027">
    <property type="protein sequence ID" value="KAF2996463.1"/>
    <property type="molecule type" value="Genomic_DNA"/>
</dbReference>
<feature type="compositionally biased region" description="Low complexity" evidence="3">
    <location>
        <begin position="75"/>
        <end position="99"/>
    </location>
</feature>
<comment type="caution">
    <text evidence="6">The sequence shown here is derived from an EMBL/GenBank/DDBJ whole genome shotgun (WGS) entry which is preliminary data.</text>
</comment>
<keyword evidence="4" id="KW-0812">Transmembrane</keyword>
<feature type="region of interest" description="Disordered" evidence="3">
    <location>
        <begin position="53"/>
        <end position="113"/>
    </location>
</feature>
<feature type="compositionally biased region" description="Pro residues" evidence="3">
    <location>
        <begin position="507"/>
        <end position="520"/>
    </location>
</feature>
<dbReference type="Pfam" id="PF00018">
    <property type="entry name" value="SH3_1"/>
    <property type="match status" value="1"/>
</dbReference>
<keyword evidence="4" id="KW-1133">Transmembrane helix</keyword>
<feature type="compositionally biased region" description="Basic residues" evidence="3">
    <location>
        <begin position="1"/>
        <end position="15"/>
    </location>
</feature>
<dbReference type="OrthoDB" id="5340910at2759"/>
<evidence type="ECO:0000256" key="4">
    <source>
        <dbReference type="SAM" id="Phobius"/>
    </source>
</evidence>
<feature type="compositionally biased region" description="Low complexity" evidence="3">
    <location>
        <begin position="554"/>
        <end position="564"/>
    </location>
</feature>
<proteinExistence type="predicted"/>
<evidence type="ECO:0000256" key="3">
    <source>
        <dbReference type="SAM" id="MobiDB-lite"/>
    </source>
</evidence>
<feature type="domain" description="SH3" evidence="5">
    <location>
        <begin position="442"/>
        <end position="503"/>
    </location>
</feature>
<sequence length="676" mass="68742">MAHQHGHARLVRRQRGRIEEDDEGPVATVIQVITVPNTERVVFITAQGDAPKTLVPPAVATRPFTTASDDDDDQTTTTARRTTATAAATSRKPASTTHTTESEAEETSTVRSIKDQSTLLVATKSPTPSNSGSLVGAIVSATASATASISASPTAAATADEGMSGGAKAGLALGILIGVALLLAGILFVYRRKKNAMAAEKDNEKIGMHDAPAPLPPQVPTGAAAGAAPSIRTNRTMSTAPRLSLRPVTQFDPTFNEQRKSGGNLLSVAAAAAPAAASHEERPTSAWERRGAANAPAVNPFNDPQTPANGQPPTNPFGNSAALDASHAAIPDSPPQTSPLHSATPSTDLDARVAPAPAAVAAPEADAVGVATTMSSVPPPESSLPAPPSVTADSNGVPPSPAWTEDVPPSPAVGTPVIAGAAGAAALAGAAGAAGRPNGPAGPNNVHRVQLDFKPSMGDELELKAGSLVRMLHEYDDGWSLCISMDRSQQGVVPRTCLSKHPVKPRTGPPRQGPPPPHMRGPPIRSPMGPGGIPQPRPMSPADGRSSPHPPALSPASGRMSPGPRQMPPPQMQGPPRSRGQSNAPYPGSPQARERSNSNAPYAGAPRSMSPGPYGGGPMAPPPQMGRPRSNSAGQVNGARRGPAPGPSPMNPNAGSMSPPSANSIPNRKPVPGMAL</sequence>
<evidence type="ECO:0000259" key="5">
    <source>
        <dbReference type="PROSITE" id="PS50002"/>
    </source>
</evidence>
<keyword evidence="1 2" id="KW-0728">SH3 domain</keyword>
<organism evidence="6 7">
    <name type="scientific">Curvularia kusanoi</name>
    <name type="common">Cochliobolus kusanoi</name>
    <dbReference type="NCBI Taxonomy" id="90978"/>
    <lineage>
        <taxon>Eukaryota</taxon>
        <taxon>Fungi</taxon>
        <taxon>Dikarya</taxon>
        <taxon>Ascomycota</taxon>
        <taxon>Pezizomycotina</taxon>
        <taxon>Dothideomycetes</taxon>
        <taxon>Pleosporomycetidae</taxon>
        <taxon>Pleosporales</taxon>
        <taxon>Pleosporineae</taxon>
        <taxon>Pleosporaceae</taxon>
        <taxon>Curvularia</taxon>
    </lineage>
</organism>
<evidence type="ECO:0000256" key="1">
    <source>
        <dbReference type="ARBA" id="ARBA00022443"/>
    </source>
</evidence>
<dbReference type="InterPro" id="IPR001452">
    <property type="entry name" value="SH3_domain"/>
</dbReference>
<evidence type="ECO:0000313" key="7">
    <source>
        <dbReference type="Proteomes" id="UP000801428"/>
    </source>
</evidence>
<reference evidence="6" key="1">
    <citation type="submission" date="2019-04" db="EMBL/GenBank/DDBJ databases">
        <title>Sequencing of skin fungus with MAO and IRED activity.</title>
        <authorList>
            <person name="Marsaioli A.J."/>
            <person name="Bonatto J.M.C."/>
            <person name="Reis Junior O."/>
        </authorList>
    </citation>
    <scope>NUCLEOTIDE SEQUENCE</scope>
    <source>
        <strain evidence="6">30M1</strain>
    </source>
</reference>
<feature type="region of interest" description="Disordered" evidence="3">
    <location>
        <begin position="295"/>
        <end position="348"/>
    </location>
</feature>
<dbReference type="SUPFAM" id="SSF50044">
    <property type="entry name" value="SH3-domain"/>
    <property type="match status" value="1"/>
</dbReference>
<protein>
    <recommendedName>
        <fullName evidence="5">SH3 domain-containing protein</fullName>
    </recommendedName>
</protein>
<feature type="compositionally biased region" description="Pro residues" evidence="3">
    <location>
        <begin position="377"/>
        <end position="388"/>
    </location>
</feature>
<dbReference type="InterPro" id="IPR036028">
    <property type="entry name" value="SH3-like_dom_sf"/>
</dbReference>
<feature type="transmembrane region" description="Helical" evidence="4">
    <location>
        <begin position="169"/>
        <end position="190"/>
    </location>
</feature>
<dbReference type="PROSITE" id="PS50002">
    <property type="entry name" value="SH3"/>
    <property type="match status" value="1"/>
</dbReference>